<accession>A0A9Q1G3Z1</accession>
<dbReference type="InterPro" id="IPR031627">
    <property type="entry name" value="PDZK1IP1/SMIM24"/>
</dbReference>
<evidence type="ECO:0000256" key="3">
    <source>
        <dbReference type="ARBA" id="ARBA00022989"/>
    </source>
</evidence>
<keyword evidence="2 6" id="KW-0812">Transmembrane</keyword>
<reference evidence="8" key="1">
    <citation type="journal article" date="2023" name="Science">
        <title>Genome structures resolve the early diversification of teleost fishes.</title>
        <authorList>
            <person name="Parey E."/>
            <person name="Louis A."/>
            <person name="Montfort J."/>
            <person name="Bouchez O."/>
            <person name="Roques C."/>
            <person name="Iampietro C."/>
            <person name="Lluch J."/>
            <person name="Castinel A."/>
            <person name="Donnadieu C."/>
            <person name="Desvignes T."/>
            <person name="Floi Bucao C."/>
            <person name="Jouanno E."/>
            <person name="Wen M."/>
            <person name="Mejri S."/>
            <person name="Dirks R."/>
            <person name="Jansen H."/>
            <person name="Henkel C."/>
            <person name="Chen W.J."/>
            <person name="Zahm M."/>
            <person name="Cabau C."/>
            <person name="Klopp C."/>
            <person name="Thompson A.W."/>
            <person name="Robinson-Rechavi M."/>
            <person name="Braasch I."/>
            <person name="Lecointre G."/>
            <person name="Bobe J."/>
            <person name="Postlethwait J.H."/>
            <person name="Berthelot C."/>
            <person name="Roest Crollius H."/>
            <person name="Guiguen Y."/>
        </authorList>
    </citation>
    <scope>NUCLEOTIDE SEQUENCE</scope>
    <source>
        <strain evidence="8">WJC10195</strain>
    </source>
</reference>
<evidence type="ECO:0000256" key="6">
    <source>
        <dbReference type="SAM" id="Phobius"/>
    </source>
</evidence>
<sequence>MSVQQSILACLLVAASVCQAQTGRLSVTASGNGTMQPWLVGLAATVGFLFLVFTLLIIKRLMKKDRREEDSLIDHSLEMEPGKGDKQTPL</sequence>
<organism evidence="8 9">
    <name type="scientific">Synaphobranchus kaupii</name>
    <name type="common">Kaup's arrowtooth eel</name>
    <dbReference type="NCBI Taxonomy" id="118154"/>
    <lineage>
        <taxon>Eukaryota</taxon>
        <taxon>Metazoa</taxon>
        <taxon>Chordata</taxon>
        <taxon>Craniata</taxon>
        <taxon>Vertebrata</taxon>
        <taxon>Euteleostomi</taxon>
        <taxon>Actinopterygii</taxon>
        <taxon>Neopterygii</taxon>
        <taxon>Teleostei</taxon>
        <taxon>Anguilliformes</taxon>
        <taxon>Synaphobranchidae</taxon>
        <taxon>Synaphobranchus</taxon>
    </lineage>
</organism>
<keyword evidence="3 6" id="KW-1133">Transmembrane helix</keyword>
<comment type="caution">
    <text evidence="8">The sequence shown here is derived from an EMBL/GenBank/DDBJ whole genome shotgun (WGS) entry which is preliminary data.</text>
</comment>
<dbReference type="PANTHER" id="PTHR15296:SF2">
    <property type="entry name" value="SMALL INTEGRAL MEMBRANE PROTEIN 24"/>
    <property type="match status" value="1"/>
</dbReference>
<evidence type="ECO:0000256" key="7">
    <source>
        <dbReference type="SAM" id="SignalP"/>
    </source>
</evidence>
<dbReference type="EMBL" id="JAINUF010000002">
    <property type="protein sequence ID" value="KAJ8374502.1"/>
    <property type="molecule type" value="Genomic_DNA"/>
</dbReference>
<evidence type="ECO:0000256" key="4">
    <source>
        <dbReference type="ARBA" id="ARBA00023136"/>
    </source>
</evidence>
<dbReference type="GO" id="GO:0016020">
    <property type="term" value="C:membrane"/>
    <property type="evidence" value="ECO:0007669"/>
    <property type="project" value="UniProtKB-SubCell"/>
</dbReference>
<dbReference type="PANTHER" id="PTHR15296">
    <property type="entry name" value="MEMBRANE-ASSOCIATED PROTEIN MAP17"/>
    <property type="match status" value="1"/>
</dbReference>
<evidence type="ECO:0000256" key="1">
    <source>
        <dbReference type="ARBA" id="ARBA00004167"/>
    </source>
</evidence>
<evidence type="ECO:0000313" key="9">
    <source>
        <dbReference type="Proteomes" id="UP001152622"/>
    </source>
</evidence>
<feature type="transmembrane region" description="Helical" evidence="6">
    <location>
        <begin position="36"/>
        <end position="58"/>
    </location>
</feature>
<proteinExistence type="inferred from homology"/>
<dbReference type="OrthoDB" id="8893098at2759"/>
<name>A0A9Q1G3Z1_SYNKA</name>
<protein>
    <recommendedName>
        <fullName evidence="10">Small integral membrane protein 24</fullName>
    </recommendedName>
</protein>
<keyword evidence="7" id="KW-0732">Signal</keyword>
<feature type="signal peptide" evidence="7">
    <location>
        <begin position="1"/>
        <end position="20"/>
    </location>
</feature>
<evidence type="ECO:0000256" key="5">
    <source>
        <dbReference type="ARBA" id="ARBA00049650"/>
    </source>
</evidence>
<dbReference type="AlphaFoldDB" id="A0A9Q1G3Z1"/>
<feature type="chain" id="PRO_5040292152" description="Small integral membrane protein 24" evidence="7">
    <location>
        <begin position="21"/>
        <end position="90"/>
    </location>
</feature>
<comment type="subcellular location">
    <subcellularLocation>
        <location evidence="1">Membrane</location>
        <topology evidence="1">Single-pass membrane protein</topology>
    </subcellularLocation>
</comment>
<dbReference type="Pfam" id="PF15807">
    <property type="entry name" value="MAP17"/>
    <property type="match status" value="1"/>
</dbReference>
<evidence type="ECO:0008006" key="10">
    <source>
        <dbReference type="Google" id="ProtNLM"/>
    </source>
</evidence>
<keyword evidence="9" id="KW-1185">Reference proteome</keyword>
<evidence type="ECO:0000256" key="2">
    <source>
        <dbReference type="ARBA" id="ARBA00022692"/>
    </source>
</evidence>
<dbReference type="Proteomes" id="UP001152622">
    <property type="component" value="Chromosome 2"/>
</dbReference>
<keyword evidence="4 6" id="KW-0472">Membrane</keyword>
<gene>
    <name evidence="8" type="ORF">SKAU_G00050820</name>
</gene>
<comment type="similarity">
    <text evidence="5">Belongs to the PDZK1-interacting protein 1/SMIM24 family.</text>
</comment>
<evidence type="ECO:0000313" key="8">
    <source>
        <dbReference type="EMBL" id="KAJ8374502.1"/>
    </source>
</evidence>